<dbReference type="InterPro" id="IPR050091">
    <property type="entry name" value="PKS_NRPS_Biosynth_Enz"/>
</dbReference>
<dbReference type="Gene3D" id="3.40.50.1820">
    <property type="entry name" value="alpha/beta hydrolase"/>
    <property type="match status" value="1"/>
</dbReference>
<dbReference type="Pfam" id="PF16073">
    <property type="entry name" value="SAT"/>
    <property type="match status" value="1"/>
</dbReference>
<evidence type="ECO:0000256" key="4">
    <source>
        <dbReference type="ARBA" id="ARBA00022679"/>
    </source>
</evidence>
<dbReference type="GO" id="GO:0016787">
    <property type="term" value="F:hydrolase activity"/>
    <property type="evidence" value="ECO:0007669"/>
    <property type="project" value="InterPro"/>
</dbReference>
<dbReference type="SUPFAM" id="SSF53335">
    <property type="entry name" value="S-adenosyl-L-methionine-dependent methyltransferases"/>
    <property type="match status" value="1"/>
</dbReference>
<comment type="caution">
    <text evidence="6">Lacks conserved residue(s) required for the propagation of feature annotation.</text>
</comment>
<accession>A0A1Z1C458</accession>
<evidence type="ECO:0000313" key="12">
    <source>
        <dbReference type="EMBL" id="AUW31052.1"/>
    </source>
</evidence>
<dbReference type="InterPro" id="IPR014031">
    <property type="entry name" value="Ketoacyl_synth_C"/>
</dbReference>
<keyword evidence="2" id="KW-0597">Phosphoprotein</keyword>
<dbReference type="Gene3D" id="3.40.50.150">
    <property type="entry name" value="Vaccinia Virus protein VP39"/>
    <property type="match status" value="1"/>
</dbReference>
<dbReference type="PANTHER" id="PTHR43775">
    <property type="entry name" value="FATTY ACID SYNTHASE"/>
    <property type="match status" value="1"/>
</dbReference>
<dbReference type="InterPro" id="IPR041068">
    <property type="entry name" value="HTH_51"/>
</dbReference>
<feature type="domain" description="Carrier" evidence="8">
    <location>
        <begin position="1657"/>
        <end position="1731"/>
    </location>
</feature>
<feature type="compositionally biased region" description="Low complexity" evidence="7">
    <location>
        <begin position="1748"/>
        <end position="1768"/>
    </location>
</feature>
<dbReference type="GO" id="GO:0004312">
    <property type="term" value="F:fatty acid synthase activity"/>
    <property type="evidence" value="ECO:0007669"/>
    <property type="project" value="TreeGrafter"/>
</dbReference>
<feature type="domain" description="Ketosynthase family 3 (KS3)" evidence="9">
    <location>
        <begin position="383"/>
        <end position="798"/>
    </location>
</feature>
<dbReference type="InterPro" id="IPR020806">
    <property type="entry name" value="PKS_PP-bd"/>
</dbReference>
<keyword evidence="1" id="KW-0596">Phosphopantetheine</keyword>
<evidence type="ECO:0000256" key="2">
    <source>
        <dbReference type="ARBA" id="ARBA00022553"/>
    </source>
</evidence>
<keyword evidence="4" id="KW-0808">Transferase</keyword>
<dbReference type="SMART" id="SM00827">
    <property type="entry name" value="PKS_AT"/>
    <property type="match status" value="1"/>
</dbReference>
<dbReference type="InterPro" id="IPR018201">
    <property type="entry name" value="Ketoacyl_synth_AS"/>
</dbReference>
<evidence type="ECO:0000259" key="9">
    <source>
        <dbReference type="PROSITE" id="PS52004"/>
    </source>
</evidence>
<dbReference type="PROSITE" id="PS00606">
    <property type="entry name" value="KS3_1"/>
    <property type="match status" value="1"/>
</dbReference>
<dbReference type="InterPro" id="IPR020841">
    <property type="entry name" value="PKS_Beta-ketoAc_synthase_dom"/>
</dbReference>
<feature type="region of interest" description="Disordered" evidence="7">
    <location>
        <begin position="1748"/>
        <end position="1773"/>
    </location>
</feature>
<dbReference type="Pfam" id="PF07859">
    <property type="entry name" value="Abhydrolase_3"/>
    <property type="match status" value="1"/>
</dbReference>
<dbReference type="SUPFAM" id="SSF52151">
    <property type="entry name" value="FabD/lysophospholipase-like"/>
    <property type="match status" value="1"/>
</dbReference>
<dbReference type="PANTHER" id="PTHR43775:SF21">
    <property type="entry name" value="NON-REDUCING POLYKETIDE SYNTHASE AUSA-RELATED"/>
    <property type="match status" value="1"/>
</dbReference>
<name>A0A1Z1C458_CLAUC</name>
<evidence type="ECO:0000259" key="8">
    <source>
        <dbReference type="PROSITE" id="PS50075"/>
    </source>
</evidence>
<evidence type="ECO:0000259" key="10">
    <source>
        <dbReference type="PROSITE" id="PS52019"/>
    </source>
</evidence>
<keyword evidence="5" id="KW-0511">Multifunctional enzyme</keyword>
<dbReference type="Gene3D" id="3.10.129.110">
    <property type="entry name" value="Polyketide synthase dehydratase"/>
    <property type="match status" value="1"/>
</dbReference>
<dbReference type="Gene3D" id="3.40.47.10">
    <property type="match status" value="1"/>
</dbReference>
<dbReference type="Gene3D" id="1.10.1200.10">
    <property type="entry name" value="ACP-like"/>
    <property type="match status" value="1"/>
</dbReference>
<dbReference type="InterPro" id="IPR036736">
    <property type="entry name" value="ACP-like_sf"/>
</dbReference>
<dbReference type="GO" id="GO:0004315">
    <property type="term" value="F:3-oxoacyl-[acyl-carrier-protein] synthase activity"/>
    <property type="evidence" value="ECO:0007669"/>
    <property type="project" value="InterPro"/>
</dbReference>
<dbReference type="Pfam" id="PF18558">
    <property type="entry name" value="HTH_51"/>
    <property type="match status" value="1"/>
</dbReference>
<dbReference type="GO" id="GO:0006633">
    <property type="term" value="P:fatty acid biosynthetic process"/>
    <property type="evidence" value="ECO:0007669"/>
    <property type="project" value="InterPro"/>
</dbReference>
<dbReference type="Gene3D" id="3.40.366.10">
    <property type="entry name" value="Malonyl-Coenzyme A Acyl Carrier Protein, domain 2"/>
    <property type="match status" value="2"/>
</dbReference>
<dbReference type="GO" id="GO:0044550">
    <property type="term" value="P:secondary metabolite biosynthetic process"/>
    <property type="evidence" value="ECO:0007669"/>
    <property type="project" value="TreeGrafter"/>
</dbReference>
<dbReference type="InterPro" id="IPR013217">
    <property type="entry name" value="Methyltransf_12"/>
</dbReference>
<dbReference type="SMART" id="SM00823">
    <property type="entry name" value="PKS_PP"/>
    <property type="match status" value="1"/>
</dbReference>
<dbReference type="InterPro" id="IPR014030">
    <property type="entry name" value="Ketoacyl_synth_N"/>
</dbReference>
<dbReference type="InterPro" id="IPR016039">
    <property type="entry name" value="Thiolase-like"/>
</dbReference>
<dbReference type="EMBL" id="KX264248">
    <property type="protein sequence ID" value="ANM86331.1"/>
    <property type="molecule type" value="Genomic_DNA"/>
</dbReference>
<dbReference type="CDD" id="cd00833">
    <property type="entry name" value="PKS"/>
    <property type="match status" value="1"/>
</dbReference>
<organism evidence="11">
    <name type="scientific">Cladonia uncialis subsp. uncialis</name>
    <dbReference type="NCBI Taxonomy" id="180999"/>
    <lineage>
        <taxon>Eukaryota</taxon>
        <taxon>Fungi</taxon>
        <taxon>Dikarya</taxon>
        <taxon>Ascomycota</taxon>
        <taxon>Pezizomycotina</taxon>
        <taxon>Lecanoromycetes</taxon>
        <taxon>OSLEUM clade</taxon>
        <taxon>Lecanoromycetidae</taxon>
        <taxon>Lecanorales</taxon>
        <taxon>Lecanorineae</taxon>
        <taxon>Cladoniaceae</taxon>
        <taxon>Cladonia</taxon>
    </lineage>
</organism>
<dbReference type="PROSITE" id="PS50075">
    <property type="entry name" value="CARRIER"/>
    <property type="match status" value="1"/>
</dbReference>
<dbReference type="InterPro" id="IPR014043">
    <property type="entry name" value="Acyl_transferase_dom"/>
</dbReference>
<evidence type="ECO:0000256" key="1">
    <source>
        <dbReference type="ARBA" id="ARBA00022450"/>
    </source>
</evidence>
<reference evidence="12" key="2">
    <citation type="submission" date="2017-12" db="EMBL/GenBank/DDBJ databases">
        <title>Genome Sequencing Reveals a Rich Biosynthetic Potential.</title>
        <authorList>
            <person name="Bertrand R.L."/>
            <person name="Abdel-Hameed M.E."/>
            <person name="Sorensen J.L."/>
        </authorList>
    </citation>
    <scope>NUCLEOTIDE SEQUENCE</scope>
</reference>
<dbReference type="Pfam" id="PF02801">
    <property type="entry name" value="Ketoacyl-synt_C"/>
    <property type="match status" value="1"/>
</dbReference>
<dbReference type="InterPro" id="IPR049900">
    <property type="entry name" value="PKS_mFAS_DH"/>
</dbReference>
<dbReference type="PROSITE" id="PS52019">
    <property type="entry name" value="PKS_MFAS_DH"/>
    <property type="match status" value="1"/>
</dbReference>
<dbReference type="InterPro" id="IPR042104">
    <property type="entry name" value="PKS_dehydratase_sf"/>
</dbReference>
<dbReference type="Pfam" id="PF00550">
    <property type="entry name" value="PP-binding"/>
    <property type="match status" value="1"/>
</dbReference>
<feature type="domain" description="PKS/mFAS DH" evidence="10">
    <location>
        <begin position="1293"/>
        <end position="1605"/>
    </location>
</feature>
<dbReference type="EMBL" id="MG777490">
    <property type="protein sequence ID" value="AUW31052.1"/>
    <property type="molecule type" value="Genomic_DNA"/>
</dbReference>
<sequence length="2545" mass="278261">MALPSLIAFGALAPWPASDRLDQLRNALQHHNSLKPITKAIQELPLLWKALSNQDQSLHSIAGEAAADQLAQWISGAGTAQLVDDKGNVTRMPLTTIAQIAQYVSYLCQYEEPLRHESIIKSAAIGGGIQGFCIGLLSALAVASGKTEDDVGNFAAMSVRLAFCVGAYVDLDRHRNGGDSKASTIAVRWKTPTTLEDIQRLLSRHPDTYIAVVRDIRDVTITVPASVMEHLIEDLSQIGASLRDTGVSGRYHVAIHEGIPQKILETCQAQFSPTINGQPLVRSNTDAHLFSGEDTALLALECILGERADWYSTISTAASALNQISANPFILSIGTDPVPQSVARSFPVVKATMIADRVNGIVEPEIPALAPDPFGSVSQGYPKDAIAIIGMGCRFPGADSIDEYWNLLTEGKSMLSEIPEARFGRGRPARSNSSLRFWGNFLRDIEAFDHGFFKKSPREAVSMDPQQRVLLQVAYEALESSGYFADSSRPEDVGCYIGACATDYDFNVASHPPSAYSAIGTLRSFLSGKLSHYFGWSGPSLVLDTACSSSAVAIHTACTALRTGQCSQALAGGITLMTSPYLYENFAAAHFLSPTGSSKPFSADADGYCRGEGGGLVVLKRLSDALRDNDHILGVIAGSAVNQNDNCVPITVPHTSSQGNLYERVTEQAGVRPSEVTFVEAHGTGTPVGDPIEMESIRRVFGGLHRVAPLIVSSAKGNIGHLEGASGVAALIKALLQMEHHLAPRQASFKTLNPKIPALEPDNLCIPTSNLALSGERLAACINNYGAAGSNAAMIVLEPPRKSVTYHDKSKMSISSRPKIHPIQLAAASLGGLLAYCVALDQYCQRLRFTQDTSEQPQVLSDLAYSLSTRLNQELPFTLTMTVTDLDQLQAQLRQQTVTSNNIKQRSKAPPVVLCFGGQVSDRVALDKCLWQESTLLRSYLDICDNTLRVLGYPGLYPSIFQNEAVTDVVLLHSMIFALQYSCAQAWLESGLKVDALVGHSFGQLTALCVSGILSLRDGLRLVAGRASLMQKHWGPESGKMIAIETDQQTLEELQKVICESNASYNFEIACFNGPTSHVVVSDRCSASELETKLMERAIRHRSLDVPYGFHSRFTEPLLPHLEDLASSLTFHEPKIPLETCTDMGTWTEPTSKLIAAHTREPVFFGKAIQRLQARLGPCTWLEAGSDSSIVNMVRRALGQASATANNFVSLQLNKPNSSKLVVDATVALWDASHRAQFWNFHRLQRRQYDHLRLPPYAWEKSKHWLELDMSAALNSDKTNTPPPTNTAAQVELPAVLIRLKSFDSQGHHFVINPSSEEYQTIVKDLESLGSAVCPSTLYVELASRAVRVAEEDKGNGLLSIKDLRVHSLLGVNVHQTISLDLQRLAQSWRFRITNADGSISGSNPGESFCHAEGTVNLKVADDSLEEEFCRYERLTGHNKIISIADDPRSESLRGNVLYNMLGRVVNYPDWYRGVKSVAALDLRVVAKVTCPVGIPEIVSKESTTQLPILESFIQIASLHANCLHECRGGEVFQFTRADHMQWAPGFDLHGYGDSAEASWDVLAYNSTNAENVVYDIFVHDAVTGRLVLLVLGANFTDIRRPVPISAGLNTSLASEKDIPMLKNANAERAEISLNSQLPAESHSQANLTRPGKDAKTSIYEDICGLLEKLADIPGDQVSGEATFDNLGVDSLMMIEVISELSTLFRVDLPIHELEELTDINSLVDYLHGKGCVGSLYVEDSGNASSLSSSHAISTGASSPPDSSGASAMTTPPETLSLVDYPGSLTTKQESRAAPAISNGTGRQPLDMGPYGIQQVFTRLRFDFEKYAEQTGAKGFWTNVYPQQADLVCAYVVDAYRKLGCDLATLAAGQQLPSMNTLPRHKHLVAQLRNILVESGLLELRGNQVHVRTAKTVDSTPTAIRYEQMLQRHPFGASETKLLNVTGPRLADCLTGQKEPLSLLFGDKHNRDLLADFYANSQMLKAATRLLAEFVSSTFSAAQSGDTLCILEVGAGTGGTTRYLVDVLNRCGIPYEYTFTDISQSLVTQAKRNFASLPQMRFMTFDCDRPAPQELLGKFHIVISTNCIHATSNITTSTTNILPTLRDDGVLCLVEFTRNLYWFDLVFGLLEGWWLFSDGRQHALANEWFWDRSLRAAGFKHVSWTDGNTEEAKTLRLICAFRGEAKEDRNLAAPNGAITKRAGVPMEEVVWKRVGTLDLSADIYFPKTPDPPGKKRPIALLIHGGGHFLFGRKDVPMKHIRTLIERGFLPISTDYRLCPETNLFEGPMTDCCDALKWATETLPTLPLSGPTVRPDPTKVVSLGWSSGGQLAMSLGYTAPVKGIKAPDAIFALYPPSDMESNHWHQPCYPLAAEEEPTEILDILAGVRESPIVEYAPVSEKRTMALSLTLKDDRASIILHMCWKSQTVPILVHGLPYKKNLPDTDKTDWKYRPPASAEQVQAISPLWQIRQGNYKTPTFIVHGNGDDWLPLSMSERTVEELKRRGIPASLAVPEQCGHAFDLFPVGDPLGVGWTSLEQGYDFICRQLGMS</sequence>
<feature type="region of interest" description="N-terminal hotdog fold" evidence="6">
    <location>
        <begin position="1293"/>
        <end position="1423"/>
    </location>
</feature>
<dbReference type="InterPro" id="IPR032088">
    <property type="entry name" value="SAT"/>
</dbReference>
<evidence type="ECO:0000256" key="3">
    <source>
        <dbReference type="ARBA" id="ARBA00022603"/>
    </source>
</evidence>
<dbReference type="GO" id="GO:0008168">
    <property type="term" value="F:methyltransferase activity"/>
    <property type="evidence" value="ECO:0007669"/>
    <property type="project" value="UniProtKB-KW"/>
</dbReference>
<evidence type="ECO:0000256" key="5">
    <source>
        <dbReference type="ARBA" id="ARBA00023268"/>
    </source>
</evidence>
<gene>
    <name evidence="11" type="primary">nr-pks-1</name>
</gene>
<keyword evidence="3" id="KW-0489">Methyltransferase</keyword>
<dbReference type="InterPro" id="IPR029063">
    <property type="entry name" value="SAM-dependent_MTases_sf"/>
</dbReference>
<proteinExistence type="predicted"/>
<dbReference type="CDD" id="cd02440">
    <property type="entry name" value="AdoMet_MTases"/>
    <property type="match status" value="1"/>
</dbReference>
<feature type="region of interest" description="C-terminal hotdog fold" evidence="6">
    <location>
        <begin position="1449"/>
        <end position="1605"/>
    </location>
</feature>
<evidence type="ECO:0000256" key="6">
    <source>
        <dbReference type="PROSITE-ProRule" id="PRU01363"/>
    </source>
</evidence>
<dbReference type="InterPro" id="IPR029058">
    <property type="entry name" value="AB_hydrolase_fold"/>
</dbReference>
<dbReference type="Pfam" id="PF00109">
    <property type="entry name" value="ketoacyl-synt"/>
    <property type="match status" value="1"/>
</dbReference>
<dbReference type="InterPro" id="IPR009081">
    <property type="entry name" value="PP-bd_ACP"/>
</dbReference>
<dbReference type="InterPro" id="IPR016035">
    <property type="entry name" value="Acyl_Trfase/lysoPLipase"/>
</dbReference>
<dbReference type="SUPFAM" id="SSF53474">
    <property type="entry name" value="alpha/beta-Hydrolases"/>
    <property type="match status" value="1"/>
</dbReference>
<dbReference type="SMR" id="A0A1Z1C458"/>
<dbReference type="SUPFAM" id="SSF47336">
    <property type="entry name" value="ACP-like"/>
    <property type="match status" value="1"/>
</dbReference>
<dbReference type="Pfam" id="PF08242">
    <property type="entry name" value="Methyltransf_12"/>
    <property type="match status" value="1"/>
</dbReference>
<dbReference type="GO" id="GO:0031177">
    <property type="term" value="F:phosphopantetheine binding"/>
    <property type="evidence" value="ECO:0007669"/>
    <property type="project" value="InterPro"/>
</dbReference>
<dbReference type="SUPFAM" id="SSF53901">
    <property type="entry name" value="Thiolase-like"/>
    <property type="match status" value="1"/>
</dbReference>
<reference evidence="11" key="1">
    <citation type="submission" date="2016-05" db="EMBL/GenBank/DDBJ databases">
        <title>Lichen genome sequencing reveals its rich biosynthetic potential.</title>
        <authorList>
            <person name="Bertrand R.L."/>
            <person name="Abdel-Hameed M."/>
            <person name="Sorensen J.L."/>
        </authorList>
    </citation>
    <scope>NUCLEOTIDE SEQUENCE</scope>
</reference>
<protein>
    <submittedName>
        <fullName evidence="11">Putative type I PKS</fullName>
    </submittedName>
</protein>
<dbReference type="InterPro" id="IPR001227">
    <property type="entry name" value="Ac_transferase_dom_sf"/>
</dbReference>
<evidence type="ECO:0000256" key="7">
    <source>
        <dbReference type="SAM" id="MobiDB-lite"/>
    </source>
</evidence>
<dbReference type="InterPro" id="IPR013094">
    <property type="entry name" value="AB_hydrolase_3"/>
</dbReference>
<evidence type="ECO:0000313" key="11">
    <source>
        <dbReference type="EMBL" id="ANM86331.1"/>
    </source>
</evidence>
<dbReference type="SMART" id="SM00825">
    <property type="entry name" value="PKS_KS"/>
    <property type="match status" value="1"/>
</dbReference>
<dbReference type="GO" id="GO:0032259">
    <property type="term" value="P:methylation"/>
    <property type="evidence" value="ECO:0007669"/>
    <property type="project" value="UniProtKB-KW"/>
</dbReference>
<dbReference type="Gene3D" id="3.30.70.3290">
    <property type="match status" value="1"/>
</dbReference>
<dbReference type="Pfam" id="PF00698">
    <property type="entry name" value="Acyl_transf_1"/>
    <property type="match status" value="1"/>
</dbReference>
<dbReference type="PROSITE" id="PS52004">
    <property type="entry name" value="KS3_2"/>
    <property type="match status" value="1"/>
</dbReference>